<evidence type="ECO:0000313" key="3">
    <source>
        <dbReference type="EnsemblMetazoa" id="AMIN006485-PA"/>
    </source>
</evidence>
<dbReference type="STRING" id="112268.A0A182W812"/>
<organism evidence="3 4">
    <name type="scientific">Anopheles minimus</name>
    <dbReference type="NCBI Taxonomy" id="112268"/>
    <lineage>
        <taxon>Eukaryota</taxon>
        <taxon>Metazoa</taxon>
        <taxon>Ecdysozoa</taxon>
        <taxon>Arthropoda</taxon>
        <taxon>Hexapoda</taxon>
        <taxon>Insecta</taxon>
        <taxon>Pterygota</taxon>
        <taxon>Neoptera</taxon>
        <taxon>Endopterygota</taxon>
        <taxon>Diptera</taxon>
        <taxon>Nematocera</taxon>
        <taxon>Culicoidea</taxon>
        <taxon>Culicidae</taxon>
        <taxon>Anophelinae</taxon>
        <taxon>Anopheles</taxon>
    </lineage>
</organism>
<dbReference type="Proteomes" id="UP000075920">
    <property type="component" value="Unassembled WGS sequence"/>
</dbReference>
<dbReference type="InterPro" id="IPR040676">
    <property type="entry name" value="DUF5641"/>
</dbReference>
<feature type="compositionally biased region" description="Polar residues" evidence="1">
    <location>
        <begin position="47"/>
        <end position="56"/>
    </location>
</feature>
<reference evidence="4" key="1">
    <citation type="submission" date="2013-03" db="EMBL/GenBank/DDBJ databases">
        <title>The Genome Sequence of Anopheles minimus MINIMUS1.</title>
        <authorList>
            <consortium name="The Broad Institute Genomics Platform"/>
            <person name="Neafsey D.E."/>
            <person name="Walton C."/>
            <person name="Walker B."/>
            <person name="Young S.K."/>
            <person name="Zeng Q."/>
            <person name="Gargeya S."/>
            <person name="Fitzgerald M."/>
            <person name="Haas B."/>
            <person name="Abouelleil A."/>
            <person name="Allen A.W."/>
            <person name="Alvarado L."/>
            <person name="Arachchi H.M."/>
            <person name="Berlin A.M."/>
            <person name="Chapman S.B."/>
            <person name="Gainer-Dewar J."/>
            <person name="Goldberg J."/>
            <person name="Griggs A."/>
            <person name="Gujja S."/>
            <person name="Hansen M."/>
            <person name="Howarth C."/>
            <person name="Imamovic A."/>
            <person name="Ireland A."/>
            <person name="Larimer J."/>
            <person name="McCowan C."/>
            <person name="Murphy C."/>
            <person name="Pearson M."/>
            <person name="Poon T.W."/>
            <person name="Priest M."/>
            <person name="Roberts A."/>
            <person name="Saif S."/>
            <person name="Shea T."/>
            <person name="Sisk P."/>
            <person name="Sykes S."/>
            <person name="Wortman J."/>
            <person name="Nusbaum C."/>
            <person name="Birren B."/>
        </authorList>
    </citation>
    <scope>NUCLEOTIDE SEQUENCE [LARGE SCALE GENOMIC DNA]</scope>
    <source>
        <strain evidence="4">MINIMUS1</strain>
    </source>
</reference>
<dbReference type="PANTHER" id="PTHR47331:SF2">
    <property type="match status" value="1"/>
</dbReference>
<dbReference type="VEuPathDB" id="VectorBase:AMIN006485"/>
<name>A0A182W812_9DIPT</name>
<protein>
    <submittedName>
        <fullName evidence="3">DUF5641 domain-containing protein</fullName>
    </submittedName>
</protein>
<accession>A0A182W812</accession>
<reference evidence="3" key="2">
    <citation type="submission" date="2020-05" db="UniProtKB">
        <authorList>
            <consortium name="EnsemblMetazoa"/>
        </authorList>
    </citation>
    <scope>IDENTIFICATION</scope>
    <source>
        <strain evidence="3">MINIMUS1</strain>
    </source>
</reference>
<feature type="region of interest" description="Disordered" evidence="1">
    <location>
        <begin position="42"/>
        <end position="65"/>
    </location>
</feature>
<feature type="domain" description="DUF5641" evidence="2">
    <location>
        <begin position="70"/>
        <end position="143"/>
    </location>
</feature>
<evidence type="ECO:0000313" key="4">
    <source>
        <dbReference type="Proteomes" id="UP000075920"/>
    </source>
</evidence>
<proteinExistence type="predicted"/>
<evidence type="ECO:0000259" key="2">
    <source>
        <dbReference type="Pfam" id="PF18701"/>
    </source>
</evidence>
<sequence length="170" mass="19376">MCSIGVERFVTYTVTMVQTWLGQTANSGIHRKNRTFFRCTERASKQPKVSNGTSTPPTAPHFGAEASRNNWKKAQIITQNYWERWLKEYLPTLAKRDKCIERSDPIQPDDIVVFPDEQRVGRWLKGRVIEVYPAKDGQVRSVKGVLEVKGSKKIADAPAWGVKRPVNIAY</sequence>
<dbReference type="EnsemblMetazoa" id="AMIN006485-RA">
    <property type="protein sequence ID" value="AMIN006485-PA"/>
    <property type="gene ID" value="AMIN006485"/>
</dbReference>
<dbReference type="PANTHER" id="PTHR47331">
    <property type="entry name" value="PHD-TYPE DOMAIN-CONTAINING PROTEIN"/>
    <property type="match status" value="1"/>
</dbReference>
<keyword evidence="4" id="KW-1185">Reference proteome</keyword>
<dbReference type="AlphaFoldDB" id="A0A182W812"/>
<evidence type="ECO:0000256" key="1">
    <source>
        <dbReference type="SAM" id="MobiDB-lite"/>
    </source>
</evidence>
<dbReference type="Pfam" id="PF18701">
    <property type="entry name" value="DUF5641"/>
    <property type="match status" value="1"/>
</dbReference>